<dbReference type="Proteomes" id="UP001163255">
    <property type="component" value="Chromosome"/>
</dbReference>
<name>A0ABY6GWG3_9GAMM</name>
<evidence type="ECO:0000313" key="1">
    <source>
        <dbReference type="EMBL" id="UYM17112.1"/>
    </source>
</evidence>
<evidence type="ECO:0000313" key="2">
    <source>
        <dbReference type="Proteomes" id="UP001163255"/>
    </source>
</evidence>
<reference evidence="1" key="1">
    <citation type="submission" date="2022-10" db="EMBL/GenBank/DDBJ databases">
        <title>Completed Genome Sequence of two octocoral isolated bacterium, Endozoicomonas euniceicola EF212T and Endozoicomonas gorgoniicola PS125T.</title>
        <authorList>
            <person name="Chiou Y.-J."/>
            <person name="Chen Y.-H."/>
        </authorList>
    </citation>
    <scope>NUCLEOTIDE SEQUENCE</scope>
    <source>
        <strain evidence="1">EF212</strain>
    </source>
</reference>
<keyword evidence="2" id="KW-1185">Reference proteome</keyword>
<accession>A0ABY6GWG3</accession>
<sequence length="59" mass="6286">MIEQCECFWSYKVNAIRELQANGIGAVAMGCGSDVALETADAALTHERLPELAGMISLS</sequence>
<dbReference type="RefSeq" id="WP_262599572.1">
    <property type="nucleotide sequence ID" value="NZ_CP103300.1"/>
</dbReference>
<dbReference type="EMBL" id="CP103300">
    <property type="protein sequence ID" value="UYM17112.1"/>
    <property type="molecule type" value="Genomic_DNA"/>
</dbReference>
<organism evidence="1 2">
    <name type="scientific">Endozoicomonas euniceicola</name>
    <dbReference type="NCBI Taxonomy" id="1234143"/>
    <lineage>
        <taxon>Bacteria</taxon>
        <taxon>Pseudomonadati</taxon>
        <taxon>Pseudomonadota</taxon>
        <taxon>Gammaproteobacteria</taxon>
        <taxon>Oceanospirillales</taxon>
        <taxon>Endozoicomonadaceae</taxon>
        <taxon>Endozoicomonas</taxon>
    </lineage>
</organism>
<gene>
    <name evidence="1" type="ORF">NX720_04090</name>
</gene>
<protein>
    <submittedName>
        <fullName evidence="1">Uncharacterized protein</fullName>
    </submittedName>
</protein>
<proteinExistence type="predicted"/>